<evidence type="ECO:0000313" key="8">
    <source>
        <dbReference type="EMBL" id="TXC80108.1"/>
    </source>
</evidence>
<dbReference type="GO" id="GO:0008234">
    <property type="term" value="F:cysteine-type peptidase activity"/>
    <property type="evidence" value="ECO:0007669"/>
    <property type="project" value="UniProtKB-KW"/>
</dbReference>
<feature type="compositionally biased region" description="Basic residues" evidence="5">
    <location>
        <begin position="1"/>
        <end position="13"/>
    </location>
</feature>
<dbReference type="Gene3D" id="3.90.1720.10">
    <property type="entry name" value="endopeptidase domain like (from Nostoc punctiforme)"/>
    <property type="match status" value="1"/>
</dbReference>
<sequence>MAHHPHHKHLHQRKSTEPSFNVDTDDPVIRACEHQWDAHKSDCSGFVRAVATELGISLSGNANQLVALMNSSSQWRDLGTDASQAMSYANNGYLVVAGLATSGHGHVAVVVRANSSVPIAYWGKLHSVGRKHASIHYSWNAHDLKHVSYFARTV</sequence>
<dbReference type="Proteomes" id="UP000321776">
    <property type="component" value="Unassembled WGS sequence"/>
</dbReference>
<keyword evidence="4" id="KW-0788">Thiol protease</keyword>
<evidence type="ECO:0000256" key="2">
    <source>
        <dbReference type="ARBA" id="ARBA00022670"/>
    </source>
</evidence>
<dbReference type="GO" id="GO:0006508">
    <property type="term" value="P:proteolysis"/>
    <property type="evidence" value="ECO:0007669"/>
    <property type="project" value="UniProtKB-KW"/>
</dbReference>
<feature type="region of interest" description="Disordered" evidence="5">
    <location>
        <begin position="1"/>
        <end position="22"/>
    </location>
</feature>
<comment type="caution">
    <text evidence="8">The sequence shown here is derived from an EMBL/GenBank/DDBJ whole genome shotgun (WGS) entry which is preliminary data.</text>
</comment>
<dbReference type="AlphaFoldDB" id="A0A5C6V8D0"/>
<dbReference type="RefSeq" id="WP_147237633.1">
    <property type="nucleotide sequence ID" value="NZ_JAZHFZ010000021.1"/>
</dbReference>
<reference evidence="8 9" key="1">
    <citation type="journal article" date="2018" name="Int. J. Syst. Evol. Microbiol.">
        <title>Paraburkholderia azotifigens sp. nov., a nitrogen-fixing bacterium isolated from paddy soil.</title>
        <authorList>
            <person name="Choi G.M."/>
            <person name="Im W.T."/>
        </authorList>
    </citation>
    <scope>NUCLEOTIDE SEQUENCE [LARGE SCALE GENOMIC DNA]</scope>
    <source>
        <strain evidence="8 9">NF 2-5-3</strain>
    </source>
</reference>
<reference evidence="7 10" key="3">
    <citation type="submission" date="2024-01" db="EMBL/GenBank/DDBJ databases">
        <title>The diversity of rhizobia nodulating Mimosa spp. in eleven states of Brazil covering several biomes is determined by host plant, location, and edaphic factors.</title>
        <authorList>
            <person name="Rouws L."/>
            <person name="Barauna A."/>
            <person name="Beukes C."/>
            <person name="De Faria S.M."/>
            <person name="Gross E."/>
            <person name="Dos Reis Junior F.B."/>
            <person name="Simon M."/>
            <person name="Maluk M."/>
            <person name="Odee D.W."/>
            <person name="Kenicer G."/>
            <person name="Young J.P.W."/>
            <person name="Reis V.M."/>
            <person name="Zilli J."/>
            <person name="James E.K."/>
        </authorList>
    </citation>
    <scope>NUCLEOTIDE SEQUENCE [LARGE SCALE GENOMIC DNA]</scope>
    <source>
        <strain evidence="7 10">JPY530</strain>
    </source>
</reference>
<evidence type="ECO:0000313" key="10">
    <source>
        <dbReference type="Proteomes" id="UP001481677"/>
    </source>
</evidence>
<dbReference type="InterPro" id="IPR038765">
    <property type="entry name" value="Papain-like_cys_pep_sf"/>
</dbReference>
<evidence type="ECO:0000313" key="7">
    <source>
        <dbReference type="EMBL" id="MEM5343145.1"/>
    </source>
</evidence>
<proteinExistence type="inferred from homology"/>
<keyword evidence="2" id="KW-0645">Protease</keyword>
<keyword evidence="10" id="KW-1185">Reference proteome</keyword>
<evidence type="ECO:0000256" key="4">
    <source>
        <dbReference type="ARBA" id="ARBA00022807"/>
    </source>
</evidence>
<organism evidence="8 9">
    <name type="scientific">Paraburkholderia azotifigens</name>
    <dbReference type="NCBI Taxonomy" id="2057004"/>
    <lineage>
        <taxon>Bacteria</taxon>
        <taxon>Pseudomonadati</taxon>
        <taxon>Pseudomonadota</taxon>
        <taxon>Betaproteobacteria</taxon>
        <taxon>Burkholderiales</taxon>
        <taxon>Burkholderiaceae</taxon>
        <taxon>Paraburkholderia</taxon>
    </lineage>
</organism>
<dbReference type="Proteomes" id="UP001481677">
    <property type="component" value="Unassembled WGS sequence"/>
</dbReference>
<evidence type="ECO:0000256" key="3">
    <source>
        <dbReference type="ARBA" id="ARBA00022801"/>
    </source>
</evidence>
<protein>
    <submittedName>
        <fullName evidence="7">NlpC/P60 family protein</fullName>
    </submittedName>
</protein>
<gene>
    <name evidence="8" type="ORF">FRZ40_38010</name>
    <name evidence="7" type="ORF">V4C56_26405</name>
</gene>
<evidence type="ECO:0000256" key="5">
    <source>
        <dbReference type="SAM" id="MobiDB-lite"/>
    </source>
</evidence>
<evidence type="ECO:0000259" key="6">
    <source>
        <dbReference type="Pfam" id="PF00877"/>
    </source>
</evidence>
<feature type="domain" description="NlpC/P60" evidence="6">
    <location>
        <begin position="39"/>
        <end position="114"/>
    </location>
</feature>
<dbReference type="InterPro" id="IPR000064">
    <property type="entry name" value="NLP_P60_dom"/>
</dbReference>
<evidence type="ECO:0000313" key="9">
    <source>
        <dbReference type="Proteomes" id="UP000321776"/>
    </source>
</evidence>
<evidence type="ECO:0000256" key="1">
    <source>
        <dbReference type="ARBA" id="ARBA00007074"/>
    </source>
</evidence>
<keyword evidence="3" id="KW-0378">Hydrolase</keyword>
<dbReference type="EMBL" id="VOQS01000005">
    <property type="protein sequence ID" value="TXC80108.1"/>
    <property type="molecule type" value="Genomic_DNA"/>
</dbReference>
<comment type="similarity">
    <text evidence="1">Belongs to the peptidase C40 family.</text>
</comment>
<reference evidence="8" key="2">
    <citation type="submission" date="2019-08" db="EMBL/GenBank/DDBJ databases">
        <authorList>
            <person name="Im W.-T."/>
        </authorList>
    </citation>
    <scope>NUCLEOTIDE SEQUENCE</scope>
    <source>
        <strain evidence="8">NF 2-5-3</strain>
    </source>
</reference>
<dbReference type="SUPFAM" id="SSF54001">
    <property type="entry name" value="Cysteine proteinases"/>
    <property type="match status" value="1"/>
</dbReference>
<dbReference type="Pfam" id="PF00877">
    <property type="entry name" value="NLPC_P60"/>
    <property type="match status" value="1"/>
</dbReference>
<accession>A0A5C6V8D0</accession>
<name>A0A5C6V8D0_9BURK</name>
<dbReference type="EMBL" id="JAZHGA010000021">
    <property type="protein sequence ID" value="MEM5343145.1"/>
    <property type="molecule type" value="Genomic_DNA"/>
</dbReference>